<feature type="domain" description="Transmembrane protein TMEM132 fifth" evidence="11">
    <location>
        <begin position="201"/>
        <end position="339"/>
    </location>
</feature>
<dbReference type="GeneTree" id="ENSGT00940000161414"/>
<dbReference type="Pfam" id="PF15706">
    <property type="entry name" value="TMEM132_C"/>
    <property type="match status" value="1"/>
</dbReference>
<dbReference type="InterPro" id="IPR031436">
    <property type="entry name" value="TMEM132_C"/>
</dbReference>
<feature type="region of interest" description="Disordered" evidence="6">
    <location>
        <begin position="616"/>
        <end position="635"/>
    </location>
</feature>
<dbReference type="Proteomes" id="UP000291022">
    <property type="component" value="Unassembled WGS sequence"/>
</dbReference>
<evidence type="ECO:0000313" key="14">
    <source>
        <dbReference type="Proteomes" id="UP000291022"/>
    </source>
</evidence>
<dbReference type="Ensembl" id="ENSUAMT00000025195.1">
    <property type="protein sequence ID" value="ENSUAMP00000022551.1"/>
    <property type="gene ID" value="ENSUAMG00000017706.1"/>
</dbReference>
<feature type="compositionally biased region" description="Basic and acidic residues" evidence="6">
    <location>
        <begin position="514"/>
        <end position="528"/>
    </location>
</feature>
<organism evidence="13 14">
    <name type="scientific">Ursus americanus</name>
    <name type="common">American black bear</name>
    <name type="synonym">Euarctos americanus</name>
    <dbReference type="NCBI Taxonomy" id="9643"/>
    <lineage>
        <taxon>Eukaryota</taxon>
        <taxon>Metazoa</taxon>
        <taxon>Chordata</taxon>
        <taxon>Craniata</taxon>
        <taxon>Vertebrata</taxon>
        <taxon>Euteleostomi</taxon>
        <taxon>Mammalia</taxon>
        <taxon>Eutheria</taxon>
        <taxon>Laurasiatheria</taxon>
        <taxon>Carnivora</taxon>
        <taxon>Caniformia</taxon>
        <taxon>Ursidae</taxon>
        <taxon>Ursus</taxon>
    </lineage>
</organism>
<dbReference type="OMA" id="GPCGPWL"/>
<dbReference type="GO" id="GO:0005783">
    <property type="term" value="C:endoplasmic reticulum"/>
    <property type="evidence" value="ECO:0007669"/>
    <property type="project" value="TreeGrafter"/>
</dbReference>
<dbReference type="STRING" id="9643.ENSUAMP00000022551"/>
<evidence type="ECO:0000256" key="1">
    <source>
        <dbReference type="ARBA" id="ARBA00004479"/>
    </source>
</evidence>
<feature type="domain" description="Transmembrane protein TMEM132 cohesin-like" evidence="10">
    <location>
        <begin position="45"/>
        <end position="99"/>
    </location>
</feature>
<dbReference type="InterPro" id="IPR055421">
    <property type="entry name" value="TMEM132_3rd"/>
</dbReference>
<keyword evidence="3 7" id="KW-0812">Transmembrane</keyword>
<keyword evidence="5 7" id="KW-0472">Membrane</keyword>
<dbReference type="Pfam" id="PF23486">
    <property type="entry name" value="Ig_TMEM132_5th"/>
    <property type="match status" value="1"/>
</dbReference>
<feature type="domain" description="Transmembrane protein TMEM132 sixth" evidence="12">
    <location>
        <begin position="340"/>
        <end position="455"/>
    </location>
</feature>
<dbReference type="Pfam" id="PF23487">
    <property type="entry name" value="Ig_TMEM132_6th"/>
    <property type="match status" value="1"/>
</dbReference>
<dbReference type="AlphaFoldDB" id="A0A452RT73"/>
<dbReference type="Pfam" id="PF23039">
    <property type="entry name" value="TMEM132_3rd"/>
    <property type="match status" value="1"/>
</dbReference>
<evidence type="ECO:0000259" key="9">
    <source>
        <dbReference type="Pfam" id="PF16070"/>
    </source>
</evidence>
<feature type="compositionally biased region" description="Low complexity" evidence="6">
    <location>
        <begin position="479"/>
        <end position="495"/>
    </location>
</feature>
<feature type="domain" description="Transmembrane protein TMEM132 C-terminal" evidence="8">
    <location>
        <begin position="526"/>
        <end position="608"/>
    </location>
</feature>
<evidence type="ECO:0000259" key="8">
    <source>
        <dbReference type="Pfam" id="PF15706"/>
    </source>
</evidence>
<feature type="transmembrane region" description="Helical" evidence="7">
    <location>
        <begin position="553"/>
        <end position="578"/>
    </location>
</feature>
<sequence>NPSPATFHSVTLGRLCDFCPSVFSPRLATSKHSVPLSLLTSSPLELSEFLWVDFLVENGTSGGVAVTRPVTWQLEYAGQAPEAEKDKMVWEILVSERDIRALVPLAKAEELVNTAPLTGEPRRVPVRLVTVDSGGALVEVTEQIGCESANTQVLQVSETCDAVFVSGKESRGARGVRVDFWWRRLRAALRLTVWAPLLPLRIELTDATLEQVRGWRVPGPAEGVPEPEAAALAEEAAERRARGCRLQYQRAGVRFLVPFAAHPLDGGRRLTHLLGPDWLLDVSHLVAPHARVQDPRVASLEGGRVLVGREPGVTSIEVRSPLSDSILGEQALAVTDDKVSVLELRVQPVMGISLALSRGTAHPGEVTATCWAQSAFPAPKQEVALSLWLSFSDHTLAPAELYDHHDLGLSVSAEEPGAVLPAEERGAQLGVVVSGAGAEGLPLHVALHPPEPCRRGRHRVPLASGTAWLGLPPAPTLAPALPSTPARSSPATEASMGGKRWEAGGVGGSGGVRGKFERAEEEAGKEAEAGEEEEEEEEEEMVPAPQRVTDLELGMYALLGIFCLAILIFLVNGVVFVLRYQRKEPPDSATDPASPQPHNWVWLGTDQEELSRQLDRQSPGLPKGEGGCPCETGGRGEALTVAQAPAGGTTSSSSTLARKEAGGRRKRVEFVTFAPAPPAQLSEEPVGAPAVQSILVAGEEDIRWVCEDMGLKDPEELRSYMERIRGSS</sequence>
<dbReference type="Pfam" id="PF16070">
    <property type="entry name" value="Ig_TMEM132_4th"/>
    <property type="match status" value="1"/>
</dbReference>
<reference evidence="13" key="3">
    <citation type="submission" date="2025-09" db="UniProtKB">
        <authorList>
            <consortium name="Ensembl"/>
        </authorList>
    </citation>
    <scope>IDENTIFICATION</scope>
</reference>
<evidence type="ECO:0000256" key="3">
    <source>
        <dbReference type="ARBA" id="ARBA00022692"/>
    </source>
</evidence>
<dbReference type="InterPro" id="IPR055423">
    <property type="entry name" value="Ig_TMEM132_5th"/>
</dbReference>
<comment type="similarity">
    <text evidence="2">Belongs to the TMEM132 family.</text>
</comment>
<evidence type="ECO:0000256" key="2">
    <source>
        <dbReference type="ARBA" id="ARBA00006166"/>
    </source>
</evidence>
<gene>
    <name evidence="13" type="primary">TMEM132A</name>
</gene>
<evidence type="ECO:0000259" key="10">
    <source>
        <dbReference type="Pfam" id="PF23039"/>
    </source>
</evidence>
<evidence type="ECO:0000313" key="13">
    <source>
        <dbReference type="Ensembl" id="ENSUAMP00000022551.1"/>
    </source>
</evidence>
<keyword evidence="14" id="KW-1185">Reference proteome</keyword>
<feature type="domain" description="Transmembrane protein family 132 fourth" evidence="9">
    <location>
        <begin position="101"/>
        <end position="198"/>
    </location>
</feature>
<dbReference type="InterPro" id="IPR031437">
    <property type="entry name" value="Ig_TMEM132_4th"/>
</dbReference>
<dbReference type="GO" id="GO:0016020">
    <property type="term" value="C:membrane"/>
    <property type="evidence" value="ECO:0007669"/>
    <property type="project" value="UniProtKB-SubCell"/>
</dbReference>
<reference evidence="14" key="1">
    <citation type="submission" date="2016-06" db="EMBL/GenBank/DDBJ databases">
        <title>De novo assembly and RNA-Seq shows season-dependent expression and editing in black bear kidneys.</title>
        <authorList>
            <person name="Korstanje R."/>
            <person name="Srivastava A."/>
            <person name="Sarsani V.K."/>
            <person name="Sheehan S.M."/>
            <person name="Seger R.L."/>
            <person name="Barter M.E."/>
            <person name="Lindqvist C."/>
            <person name="Brody L.C."/>
            <person name="Mullikin J.C."/>
        </authorList>
    </citation>
    <scope>NUCLEOTIDE SEQUENCE [LARGE SCALE GENOMIC DNA]</scope>
</reference>
<feature type="compositionally biased region" description="Acidic residues" evidence="6">
    <location>
        <begin position="529"/>
        <end position="541"/>
    </location>
</feature>
<reference evidence="13" key="2">
    <citation type="submission" date="2025-08" db="UniProtKB">
        <authorList>
            <consortium name="Ensembl"/>
        </authorList>
    </citation>
    <scope>IDENTIFICATION</scope>
</reference>
<evidence type="ECO:0000256" key="5">
    <source>
        <dbReference type="ARBA" id="ARBA00023136"/>
    </source>
</evidence>
<dbReference type="PANTHER" id="PTHR13388">
    <property type="entry name" value="DETONATOR, ISOFORM E"/>
    <property type="match status" value="1"/>
</dbReference>
<dbReference type="InterPro" id="IPR055424">
    <property type="entry name" value="Ig_TMEM132_6th"/>
</dbReference>
<evidence type="ECO:0000259" key="12">
    <source>
        <dbReference type="Pfam" id="PF23487"/>
    </source>
</evidence>
<feature type="region of interest" description="Disordered" evidence="6">
    <location>
        <begin position="479"/>
        <end position="543"/>
    </location>
</feature>
<dbReference type="PANTHER" id="PTHR13388:SF9">
    <property type="entry name" value="TRANSMEMBRANE PROTEIN 132A"/>
    <property type="match status" value="1"/>
</dbReference>
<keyword evidence="4 7" id="KW-1133">Transmembrane helix</keyword>
<comment type="subcellular location">
    <subcellularLocation>
        <location evidence="1">Membrane</location>
        <topology evidence="1">Single-pass type I membrane protein</topology>
    </subcellularLocation>
</comment>
<proteinExistence type="inferred from homology"/>
<evidence type="ECO:0000259" key="11">
    <source>
        <dbReference type="Pfam" id="PF23486"/>
    </source>
</evidence>
<feature type="compositionally biased region" description="Gly residues" evidence="6">
    <location>
        <begin position="504"/>
        <end position="513"/>
    </location>
</feature>
<evidence type="ECO:0000256" key="7">
    <source>
        <dbReference type="SAM" id="Phobius"/>
    </source>
</evidence>
<evidence type="ECO:0000256" key="4">
    <source>
        <dbReference type="ARBA" id="ARBA00022989"/>
    </source>
</evidence>
<name>A0A452RT73_URSAM</name>
<dbReference type="InterPro" id="IPR026307">
    <property type="entry name" value="TMEM132"/>
</dbReference>
<protein>
    <submittedName>
        <fullName evidence="13">Transmembrane protein 132A</fullName>
    </submittedName>
</protein>
<accession>A0A452RT73</accession>
<evidence type="ECO:0000256" key="6">
    <source>
        <dbReference type="SAM" id="MobiDB-lite"/>
    </source>
</evidence>